<evidence type="ECO:0000313" key="3">
    <source>
        <dbReference type="Proteomes" id="UP000825729"/>
    </source>
</evidence>
<reference evidence="2 3" key="1">
    <citation type="submission" date="2021-07" db="EMBL/GenBank/DDBJ databases">
        <title>The Aristolochia fimbriata genome: insights into angiosperm evolution, floral development and chemical biosynthesis.</title>
        <authorList>
            <person name="Jiao Y."/>
        </authorList>
    </citation>
    <scope>NUCLEOTIDE SEQUENCE [LARGE SCALE GENOMIC DNA]</scope>
    <source>
        <strain evidence="2">IBCAS-2021</strain>
        <tissue evidence="2">Leaf</tissue>
    </source>
</reference>
<protein>
    <submittedName>
        <fullName evidence="2">Uncharacterized protein</fullName>
    </submittedName>
</protein>
<feature type="region of interest" description="Disordered" evidence="1">
    <location>
        <begin position="101"/>
        <end position="133"/>
    </location>
</feature>
<proteinExistence type="predicted"/>
<name>A0AAV7FCR0_ARIFI</name>
<sequence>MREVKSPRAGKRNSESPMRSVTCKCRVVQATRLSKNTCWPYPIWQIADHSQIKGAPAEDPAQHHTLTVSLASHHNKVANQLTTHEFLSSGVTVAYIMRNEEDESEGSVVDPGKEDTARKEVGASKKKDNIHEA</sequence>
<accession>A0AAV7FCR0</accession>
<comment type="caution">
    <text evidence="2">The sequence shown here is derived from an EMBL/GenBank/DDBJ whole genome shotgun (WGS) entry which is preliminary data.</text>
</comment>
<dbReference type="AlphaFoldDB" id="A0AAV7FCR0"/>
<keyword evidence="3" id="KW-1185">Reference proteome</keyword>
<gene>
    <name evidence="2" type="ORF">H6P81_001891</name>
</gene>
<dbReference type="Proteomes" id="UP000825729">
    <property type="component" value="Unassembled WGS sequence"/>
</dbReference>
<evidence type="ECO:0000313" key="2">
    <source>
        <dbReference type="EMBL" id="KAG9457383.1"/>
    </source>
</evidence>
<evidence type="ECO:0000256" key="1">
    <source>
        <dbReference type="SAM" id="MobiDB-lite"/>
    </source>
</evidence>
<dbReference type="EMBL" id="JAINDJ010000002">
    <property type="protein sequence ID" value="KAG9457383.1"/>
    <property type="molecule type" value="Genomic_DNA"/>
</dbReference>
<feature type="compositionally biased region" description="Basic and acidic residues" evidence="1">
    <location>
        <begin position="111"/>
        <end position="133"/>
    </location>
</feature>
<organism evidence="2 3">
    <name type="scientific">Aristolochia fimbriata</name>
    <name type="common">White veined hardy Dutchman's pipe vine</name>
    <dbReference type="NCBI Taxonomy" id="158543"/>
    <lineage>
        <taxon>Eukaryota</taxon>
        <taxon>Viridiplantae</taxon>
        <taxon>Streptophyta</taxon>
        <taxon>Embryophyta</taxon>
        <taxon>Tracheophyta</taxon>
        <taxon>Spermatophyta</taxon>
        <taxon>Magnoliopsida</taxon>
        <taxon>Magnoliidae</taxon>
        <taxon>Piperales</taxon>
        <taxon>Aristolochiaceae</taxon>
        <taxon>Aristolochia</taxon>
    </lineage>
</organism>